<organism evidence="1">
    <name type="scientific">marine metagenome</name>
    <dbReference type="NCBI Taxonomy" id="408172"/>
    <lineage>
        <taxon>unclassified sequences</taxon>
        <taxon>metagenomes</taxon>
        <taxon>ecological metagenomes</taxon>
    </lineage>
</organism>
<dbReference type="AlphaFoldDB" id="A0A382MNC4"/>
<dbReference type="EMBL" id="UINC01094411">
    <property type="protein sequence ID" value="SVC49625.1"/>
    <property type="molecule type" value="Genomic_DNA"/>
</dbReference>
<accession>A0A382MNC4</accession>
<reference evidence="1" key="1">
    <citation type="submission" date="2018-05" db="EMBL/GenBank/DDBJ databases">
        <authorList>
            <person name="Lanie J.A."/>
            <person name="Ng W.-L."/>
            <person name="Kazmierczak K.M."/>
            <person name="Andrzejewski T.M."/>
            <person name="Davidsen T.M."/>
            <person name="Wayne K.J."/>
            <person name="Tettelin H."/>
            <person name="Glass J.I."/>
            <person name="Rusch D."/>
            <person name="Podicherti R."/>
            <person name="Tsui H.-C.T."/>
            <person name="Winkler M.E."/>
        </authorList>
    </citation>
    <scope>NUCLEOTIDE SEQUENCE</scope>
</reference>
<sequence>MDLCATSTMSGSPTSAYTRLYAD</sequence>
<evidence type="ECO:0000313" key="1">
    <source>
        <dbReference type="EMBL" id="SVC49625.1"/>
    </source>
</evidence>
<gene>
    <name evidence="1" type="ORF">METZ01_LOCUS302479</name>
</gene>
<name>A0A382MNC4_9ZZZZ</name>
<protein>
    <submittedName>
        <fullName evidence="1">Uncharacterized protein</fullName>
    </submittedName>
</protein>
<feature type="non-terminal residue" evidence="1">
    <location>
        <position position="23"/>
    </location>
</feature>
<proteinExistence type="predicted"/>